<keyword evidence="3 6" id="KW-0812">Transmembrane</keyword>
<feature type="transmembrane region" description="Helical" evidence="6">
    <location>
        <begin position="377"/>
        <end position="400"/>
    </location>
</feature>
<accession>A0A0S7WKL6</accession>
<feature type="transmembrane region" description="Helical" evidence="6">
    <location>
        <begin position="498"/>
        <end position="516"/>
    </location>
</feature>
<name>A0A0S7WKL6_UNCT6</name>
<dbReference type="PANTHER" id="PTHR30619">
    <property type="entry name" value="DNA INTERNALIZATION/COMPETENCE PROTEIN COMEC/REC2"/>
    <property type="match status" value="1"/>
</dbReference>
<keyword evidence="4 6" id="KW-1133">Transmembrane helix</keyword>
<evidence type="ECO:0008006" key="11">
    <source>
        <dbReference type="Google" id="ProtNLM"/>
    </source>
</evidence>
<evidence type="ECO:0000256" key="1">
    <source>
        <dbReference type="ARBA" id="ARBA00004651"/>
    </source>
</evidence>
<dbReference type="AlphaFoldDB" id="A0A0S7WKL6"/>
<dbReference type="Proteomes" id="UP000051124">
    <property type="component" value="Unassembled WGS sequence"/>
</dbReference>
<proteinExistence type="predicted"/>
<organism evidence="9 10">
    <name type="scientific">candidate division TA06 bacterium DG_26</name>
    <dbReference type="NCBI Taxonomy" id="1703771"/>
    <lineage>
        <taxon>Bacteria</taxon>
        <taxon>Bacteria division TA06</taxon>
    </lineage>
</organism>
<gene>
    <name evidence="9" type="ORF">AMJ40_02100</name>
</gene>
<feature type="transmembrane region" description="Helical" evidence="6">
    <location>
        <begin position="412"/>
        <end position="430"/>
    </location>
</feature>
<protein>
    <recommendedName>
        <fullName evidence="11">ComEC/Rec2-related protein domain-containing protein</fullName>
    </recommendedName>
</protein>
<feature type="transmembrane region" description="Helical" evidence="6">
    <location>
        <begin position="325"/>
        <end position="342"/>
    </location>
</feature>
<dbReference type="Pfam" id="PF13567">
    <property type="entry name" value="DUF4131"/>
    <property type="match status" value="1"/>
</dbReference>
<dbReference type="InterPro" id="IPR025405">
    <property type="entry name" value="DUF4131"/>
</dbReference>
<keyword evidence="2" id="KW-1003">Cell membrane</keyword>
<evidence type="ECO:0000256" key="2">
    <source>
        <dbReference type="ARBA" id="ARBA00022475"/>
    </source>
</evidence>
<keyword evidence="5 6" id="KW-0472">Membrane</keyword>
<evidence type="ECO:0000313" key="10">
    <source>
        <dbReference type="Proteomes" id="UP000051124"/>
    </source>
</evidence>
<dbReference type="NCBIfam" id="TIGR00360">
    <property type="entry name" value="ComEC_N-term"/>
    <property type="match status" value="1"/>
</dbReference>
<evidence type="ECO:0000259" key="8">
    <source>
        <dbReference type="Pfam" id="PF13567"/>
    </source>
</evidence>
<dbReference type="InterPro" id="IPR004477">
    <property type="entry name" value="ComEC_N"/>
</dbReference>
<evidence type="ECO:0000256" key="5">
    <source>
        <dbReference type="ARBA" id="ARBA00023136"/>
    </source>
</evidence>
<feature type="domain" description="DUF4131" evidence="8">
    <location>
        <begin position="34"/>
        <end position="182"/>
    </location>
</feature>
<evidence type="ECO:0000256" key="3">
    <source>
        <dbReference type="ARBA" id="ARBA00022692"/>
    </source>
</evidence>
<dbReference type="InterPro" id="IPR052159">
    <property type="entry name" value="Competence_DNA_uptake"/>
</dbReference>
<dbReference type="SUPFAM" id="SSF56281">
    <property type="entry name" value="Metallo-hydrolase/oxidoreductase"/>
    <property type="match status" value="1"/>
</dbReference>
<feature type="transmembrane region" description="Helical" evidence="6">
    <location>
        <begin position="20"/>
        <end position="46"/>
    </location>
</feature>
<comment type="subcellular location">
    <subcellularLocation>
        <location evidence="1">Cell membrane</location>
        <topology evidence="1">Multi-pass membrane protein</topology>
    </subcellularLocation>
</comment>
<dbReference type="GO" id="GO:0005886">
    <property type="term" value="C:plasma membrane"/>
    <property type="evidence" value="ECO:0007669"/>
    <property type="project" value="UniProtKB-SubCell"/>
</dbReference>
<feature type="transmembrane region" description="Helical" evidence="6">
    <location>
        <begin position="280"/>
        <end position="295"/>
    </location>
</feature>
<reference evidence="9 10" key="1">
    <citation type="journal article" date="2015" name="Microbiome">
        <title>Genomic resolution of linkages in carbon, nitrogen, and sulfur cycling among widespread estuary sediment bacteria.</title>
        <authorList>
            <person name="Baker B.J."/>
            <person name="Lazar C.S."/>
            <person name="Teske A.P."/>
            <person name="Dick G.J."/>
        </authorList>
    </citation>
    <scope>NUCLEOTIDE SEQUENCE [LARGE SCALE GENOMIC DNA]</scope>
    <source>
        <strain evidence="9">DG_26</strain>
    </source>
</reference>
<evidence type="ECO:0000313" key="9">
    <source>
        <dbReference type="EMBL" id="KPJ50698.1"/>
    </source>
</evidence>
<dbReference type="PANTHER" id="PTHR30619:SF1">
    <property type="entry name" value="RECOMBINATION PROTEIN 2"/>
    <property type="match status" value="1"/>
</dbReference>
<dbReference type="EMBL" id="LIZT01000014">
    <property type="protein sequence ID" value="KPJ50698.1"/>
    <property type="molecule type" value="Genomic_DNA"/>
</dbReference>
<dbReference type="InterPro" id="IPR036866">
    <property type="entry name" value="RibonucZ/Hydroxyglut_hydro"/>
</dbReference>
<comment type="caution">
    <text evidence="9">The sequence shown here is derived from an EMBL/GenBank/DDBJ whole genome shotgun (WGS) entry which is preliminary data.</text>
</comment>
<feature type="transmembrane region" description="Helical" evidence="6">
    <location>
        <begin position="248"/>
        <end position="268"/>
    </location>
</feature>
<sequence>MPLPTDRPIFERVPALRLSILFLLGILLGYLFHPPVLACVCVLVALLACSLLMRRGRACLLLWTILCAGVFSYQVRQATPPSITAFVNRWVTVEGVVFKEPEITKTGLRFELKTEHLRADQMLHAVSGKILVRTPPVHLQYGDRIRVSGVLLSPLSKRNPGEFDYKAYLQRRGIYATLTCRNTDFCALLSSGNGNVFMRRVVLPVKRFMRASYSKTLSGETLAFLEGISLGARERLSPNTQRLFQRVGIYHILAVSGLHVGIIAFIIFTALGTMRIPRKCITPTAVGMLVLYMCITDLRASVVRATIMTVVLLVGVSFERRVSLLNLLGVALLVILLLDPHAPFELSLQLSFVATAFILITLQRIRIRKRSFIYRWLLLPMLISVAAQAGTAPIVAYHFFRLPLFTTIANLFAIPCATLSIALGIITAFTTPISLTIGRAFAATNWLIIHALFRFVEWIGSFRYCEIVTGRPPPHLLAVYFSIVTMGFYAKRRIIRKVLIFTLLITSNLLVWQRALASVPLRLTFLSVDGSACVVETPGHEIVVILDGNRMRSAGRTVGTALQERGVRRIDMVLLARPGARMALQYLLKDFDISMVVAPPGPCGFLKNNPTLKILQDRGSQLVVVRAGDTITLGHTTFRFHYPTPHFLEFATVFELAYGDFRLFWFGQDVHGASRLSFPDRYDVAKTSTSPSPVDARLLVCEKGYSSPRDSCDFISTKDGAVCIASDGDGFWVDQAFHQQGRESQ</sequence>
<dbReference type="Pfam" id="PF03772">
    <property type="entry name" value="Competence"/>
    <property type="match status" value="1"/>
</dbReference>
<feature type="domain" description="ComEC/Rec2-related protein" evidence="7">
    <location>
        <begin position="229"/>
        <end position="492"/>
    </location>
</feature>
<feature type="transmembrane region" description="Helical" evidence="6">
    <location>
        <begin position="348"/>
        <end position="365"/>
    </location>
</feature>
<evidence type="ECO:0000256" key="6">
    <source>
        <dbReference type="SAM" id="Phobius"/>
    </source>
</evidence>
<evidence type="ECO:0000256" key="4">
    <source>
        <dbReference type="ARBA" id="ARBA00022989"/>
    </source>
</evidence>
<evidence type="ECO:0000259" key="7">
    <source>
        <dbReference type="Pfam" id="PF03772"/>
    </source>
</evidence>